<evidence type="ECO:0000256" key="9">
    <source>
        <dbReference type="ARBA" id="ARBA00024867"/>
    </source>
</evidence>
<dbReference type="InterPro" id="IPR001789">
    <property type="entry name" value="Sig_transdc_resp-reg_receiver"/>
</dbReference>
<feature type="domain" description="HTH araC/xylS-type" evidence="11">
    <location>
        <begin position="434"/>
        <end position="533"/>
    </location>
</feature>
<dbReference type="Proteomes" id="UP000220611">
    <property type="component" value="Unassembled WGS sequence"/>
</dbReference>
<comment type="subcellular location">
    <subcellularLocation>
        <location evidence="1">Cytoplasm</location>
    </subcellularLocation>
</comment>
<dbReference type="PROSITE" id="PS50110">
    <property type="entry name" value="RESPONSE_REGULATORY"/>
    <property type="match status" value="1"/>
</dbReference>
<comment type="caution">
    <text evidence="13">The sequence shown here is derived from an EMBL/GenBank/DDBJ whole genome shotgun (WGS) entry which is preliminary data.</text>
</comment>
<keyword evidence="7 14" id="KW-0238">DNA-binding</keyword>
<name>A7VQH6_9FIRM</name>
<dbReference type="PROSITE" id="PS01124">
    <property type="entry name" value="HTH_ARAC_FAMILY_2"/>
    <property type="match status" value="1"/>
</dbReference>
<dbReference type="Pfam" id="PF12833">
    <property type="entry name" value="HTH_18"/>
    <property type="match status" value="1"/>
</dbReference>
<dbReference type="InterPro" id="IPR009057">
    <property type="entry name" value="Homeodomain-like_sf"/>
</dbReference>
<dbReference type="Pfam" id="PF00072">
    <property type="entry name" value="Response_reg"/>
    <property type="match status" value="1"/>
</dbReference>
<accession>A7VQH6</accession>
<dbReference type="GO" id="GO:0043565">
    <property type="term" value="F:sequence-specific DNA binding"/>
    <property type="evidence" value="ECO:0007669"/>
    <property type="project" value="InterPro"/>
</dbReference>
<dbReference type="PRINTS" id="PR00032">
    <property type="entry name" value="HTHARAC"/>
</dbReference>
<dbReference type="OrthoDB" id="9794370at2"/>
<keyword evidence="16" id="KW-1185">Reference proteome</keyword>
<evidence type="ECO:0000313" key="15">
    <source>
        <dbReference type="Proteomes" id="UP000003490"/>
    </source>
</evidence>
<dbReference type="PANTHER" id="PTHR42713:SF3">
    <property type="entry name" value="TRANSCRIPTIONAL REGULATORY PROTEIN HPTR"/>
    <property type="match status" value="1"/>
</dbReference>
<dbReference type="InterPro" id="IPR020449">
    <property type="entry name" value="Tscrpt_reg_AraC-type_HTH"/>
</dbReference>
<dbReference type="GO" id="GO:0003700">
    <property type="term" value="F:DNA-binding transcription factor activity"/>
    <property type="evidence" value="ECO:0007669"/>
    <property type="project" value="InterPro"/>
</dbReference>
<evidence type="ECO:0000256" key="10">
    <source>
        <dbReference type="PROSITE-ProRule" id="PRU00169"/>
    </source>
</evidence>
<dbReference type="SUPFAM" id="SSF46689">
    <property type="entry name" value="Homeodomain-like"/>
    <property type="match status" value="1"/>
</dbReference>
<evidence type="ECO:0000256" key="1">
    <source>
        <dbReference type="ARBA" id="ARBA00004496"/>
    </source>
</evidence>
<keyword evidence="4 10" id="KW-0597">Phosphoprotein</keyword>
<evidence type="ECO:0000313" key="13">
    <source>
        <dbReference type="EMBL" id="EDO62387.1"/>
    </source>
</evidence>
<organism evidence="13 15">
    <name type="scientific">[Clostridium] leptum DSM 753</name>
    <dbReference type="NCBI Taxonomy" id="428125"/>
    <lineage>
        <taxon>Bacteria</taxon>
        <taxon>Bacillati</taxon>
        <taxon>Bacillota</taxon>
        <taxon>Clostridia</taxon>
        <taxon>Eubacteriales</taxon>
        <taxon>Oscillospiraceae</taxon>
        <taxon>Oscillospiraceae incertae sedis</taxon>
    </lineage>
</organism>
<dbReference type="GO" id="GO:0005737">
    <property type="term" value="C:cytoplasm"/>
    <property type="evidence" value="ECO:0007669"/>
    <property type="project" value="UniProtKB-SubCell"/>
</dbReference>
<dbReference type="AlphaFoldDB" id="A7VQH6"/>
<evidence type="ECO:0000256" key="8">
    <source>
        <dbReference type="ARBA" id="ARBA00023163"/>
    </source>
</evidence>
<keyword evidence="6" id="KW-0805">Transcription regulation</keyword>
<dbReference type="SMART" id="SM00342">
    <property type="entry name" value="HTH_ARAC"/>
    <property type="match status" value="1"/>
</dbReference>
<dbReference type="InterPro" id="IPR018060">
    <property type="entry name" value="HTH_AraC"/>
</dbReference>
<dbReference type="GO" id="GO:0000160">
    <property type="term" value="P:phosphorelay signal transduction system"/>
    <property type="evidence" value="ECO:0007669"/>
    <property type="project" value="UniProtKB-KW"/>
</dbReference>
<keyword evidence="8" id="KW-0804">Transcription</keyword>
<dbReference type="eggNOG" id="COG2207">
    <property type="taxonomic scope" value="Bacteria"/>
</dbReference>
<dbReference type="PANTHER" id="PTHR42713">
    <property type="entry name" value="HISTIDINE KINASE-RELATED"/>
    <property type="match status" value="1"/>
</dbReference>
<evidence type="ECO:0000313" key="14">
    <source>
        <dbReference type="EMBL" id="PEQ23742.1"/>
    </source>
</evidence>
<evidence type="ECO:0000256" key="2">
    <source>
        <dbReference type="ARBA" id="ARBA00018672"/>
    </source>
</evidence>
<dbReference type="Gene3D" id="1.10.10.60">
    <property type="entry name" value="Homeodomain-like"/>
    <property type="match status" value="2"/>
</dbReference>
<keyword evidence="5" id="KW-0902">Two-component regulatory system</keyword>
<evidence type="ECO:0000259" key="11">
    <source>
        <dbReference type="PROSITE" id="PS01124"/>
    </source>
</evidence>
<reference evidence="13 15" key="2">
    <citation type="submission" date="2007-08" db="EMBL/GenBank/DDBJ databases">
        <authorList>
            <person name="Fulton L."/>
            <person name="Clifton S."/>
            <person name="Fulton B."/>
            <person name="Xu J."/>
            <person name="Minx P."/>
            <person name="Pepin K.H."/>
            <person name="Johnson M."/>
            <person name="Thiruvilangam P."/>
            <person name="Bhonagiri V."/>
            <person name="Nash W.E."/>
            <person name="Wang C."/>
            <person name="Mardis E.R."/>
            <person name="Wilson R.K."/>
        </authorList>
    </citation>
    <scope>NUCLEOTIDE SEQUENCE [LARGE SCALE GENOMIC DNA]</scope>
    <source>
        <strain evidence="13 15">DSM 753</strain>
    </source>
</reference>
<dbReference type="EMBL" id="NOXF01000011">
    <property type="protein sequence ID" value="PEQ23742.1"/>
    <property type="molecule type" value="Genomic_DNA"/>
</dbReference>
<evidence type="ECO:0000259" key="12">
    <source>
        <dbReference type="PROSITE" id="PS50110"/>
    </source>
</evidence>
<evidence type="ECO:0000313" key="16">
    <source>
        <dbReference type="Proteomes" id="UP000220611"/>
    </source>
</evidence>
<proteinExistence type="predicted"/>
<evidence type="ECO:0000256" key="7">
    <source>
        <dbReference type="ARBA" id="ARBA00023125"/>
    </source>
</evidence>
<evidence type="ECO:0000256" key="6">
    <source>
        <dbReference type="ARBA" id="ARBA00023015"/>
    </source>
</evidence>
<dbReference type="SUPFAM" id="SSF52172">
    <property type="entry name" value="CheY-like"/>
    <property type="match status" value="1"/>
</dbReference>
<dbReference type="eggNOG" id="COG4753">
    <property type="taxonomic scope" value="Bacteria"/>
</dbReference>
<dbReference type="CDD" id="cd17536">
    <property type="entry name" value="REC_YesN-like"/>
    <property type="match status" value="1"/>
</dbReference>
<dbReference type="Gene3D" id="3.40.50.2300">
    <property type="match status" value="1"/>
</dbReference>
<dbReference type="HOGENOM" id="CLU_000445_5_0_9"/>
<sequence>MKNVLLIDDEFFFRKAIHHYFQDFNSEFTICGEANNGRDGLRLIQELKPDIALVDITMPLMDGIQMVESARAQGLQTKMVILTGYSEFEYAQKAIRLGVQDYLLKPIRPSDLYNCLIKLSAKIDYENNQKDYHSQILDKNFRLNPIIQEYFAEELIKKETDWTKIKHFSQDIPFSLENSSYCVILCDIYPDPLGPWSINDQQLYLYSARNILSELFSSSLDCIIGVNENQTLFLLLGSNLLPQDLYGRIEPILKQFVKIAEENLRYSVLLCSGSCYSQVKQLAHSYQEARCVEKYQALHHARGFFCYHETDFSGQTEYIFSDEKRYHLSKLMRKSDEEGIREFLQGIFKEMTCQQLHPVAIYLQICDLLSYAMGYAVQNHIFSEESETQKNLFEIIDTTDSIEQLFDCTTSYFLRILHTAKQQGHNHLSSSLAQQILDYIENNCHQINLNLEDIASHFFISKQHLCYLFKKEFNFTVGNFLLWIRMERAKNYFDDGCENVSLVAYQCGYEDASYFGKCFKQYYGISPRSYVDTRIKGADKNHKT</sequence>
<feature type="domain" description="Response regulatory" evidence="12">
    <location>
        <begin position="3"/>
        <end position="120"/>
    </location>
</feature>
<evidence type="ECO:0000256" key="4">
    <source>
        <dbReference type="ARBA" id="ARBA00022553"/>
    </source>
</evidence>
<reference evidence="14 16" key="3">
    <citation type="submission" date="2017-07" db="EMBL/GenBank/DDBJ databases">
        <title>Prevalence of linear plasmids in Cutibacterium (Propionibacterium) acnes isolates obtained from prostatic tissue.</title>
        <authorList>
            <person name="Davidsson S."/>
            <person name="Carlsson J."/>
            <person name="Molling P."/>
            <person name="Andren O."/>
            <person name="Andersson S.-O."/>
            <person name="Brzuszkiewicz E."/>
            <person name="Poehlein A."/>
            <person name="Al-Zeer M."/>
            <person name="Brinkmann V."/>
            <person name="Scavenius C."/>
            <person name="Nazipi S."/>
            <person name="Soderquist B."/>
            <person name="Bruggemann H."/>
        </authorList>
    </citation>
    <scope>NUCLEOTIDE SEQUENCE [LARGE SCALE GENOMIC DNA]</scope>
    <source>
        <strain evidence="14 16">DSM 753</strain>
    </source>
</reference>
<evidence type="ECO:0000256" key="3">
    <source>
        <dbReference type="ARBA" id="ARBA00022490"/>
    </source>
</evidence>
<feature type="modified residue" description="4-aspartylphosphate" evidence="10">
    <location>
        <position position="55"/>
    </location>
</feature>
<gene>
    <name evidence="14" type="ORF">CH238_12270</name>
    <name evidence="13" type="ORF">CLOLEP_00806</name>
</gene>
<dbReference type="EMBL" id="ABCB02000015">
    <property type="protein sequence ID" value="EDO62387.1"/>
    <property type="molecule type" value="Genomic_DNA"/>
</dbReference>
<dbReference type="InterPro" id="IPR051552">
    <property type="entry name" value="HptR"/>
</dbReference>
<protein>
    <recommendedName>
        <fullName evidence="2">Stage 0 sporulation protein A homolog</fullName>
    </recommendedName>
</protein>
<keyword evidence="3" id="KW-0963">Cytoplasm</keyword>
<dbReference type="SMART" id="SM00448">
    <property type="entry name" value="REC"/>
    <property type="match status" value="1"/>
</dbReference>
<reference evidence="13 15" key="1">
    <citation type="submission" date="2007-08" db="EMBL/GenBank/DDBJ databases">
        <title>Draft genome sequence of Clostridium leptum (DSM 753).</title>
        <authorList>
            <person name="Sudarsanam P."/>
            <person name="Ley R."/>
            <person name="Guruge J."/>
            <person name="Turnbaugh P.J."/>
            <person name="Mahowald M."/>
            <person name="Liep D."/>
            <person name="Gordon J."/>
        </authorList>
    </citation>
    <scope>NUCLEOTIDE SEQUENCE [LARGE SCALE GENOMIC DNA]</scope>
    <source>
        <strain evidence="13 15">DSM 753</strain>
    </source>
</reference>
<evidence type="ECO:0000256" key="5">
    <source>
        <dbReference type="ARBA" id="ARBA00023012"/>
    </source>
</evidence>
<comment type="function">
    <text evidence="9">May play the central regulatory role in sporulation. It may be an element of the effector pathway responsible for the activation of sporulation genes in response to nutritional stress. Spo0A may act in concert with spo0H (a sigma factor) to control the expression of some genes that are critical to the sporulation process.</text>
</comment>
<dbReference type="InterPro" id="IPR011006">
    <property type="entry name" value="CheY-like_superfamily"/>
</dbReference>
<dbReference type="Proteomes" id="UP000003490">
    <property type="component" value="Unassembled WGS sequence"/>
</dbReference>